<proteinExistence type="inferred from homology"/>
<evidence type="ECO:0000256" key="4">
    <source>
        <dbReference type="ARBA" id="ARBA00022729"/>
    </source>
</evidence>
<evidence type="ECO:0000256" key="2">
    <source>
        <dbReference type="ARBA" id="ARBA00005592"/>
    </source>
</evidence>
<comment type="caution">
    <text evidence="6">The sequence shown here is derived from an EMBL/GenBank/DDBJ whole genome shotgun (WGS) entry which is preliminary data.</text>
</comment>
<dbReference type="InterPro" id="IPR039271">
    <property type="entry name" value="Kiwellin-like"/>
</dbReference>
<dbReference type="Proteomes" id="UP001085076">
    <property type="component" value="Miscellaneous, Linkage group lg07"/>
</dbReference>
<evidence type="ECO:0000256" key="5">
    <source>
        <dbReference type="SAM" id="SignalP"/>
    </source>
</evidence>
<dbReference type="AlphaFoldDB" id="A0A9D5H8N4"/>
<dbReference type="PANTHER" id="PTHR33191">
    <property type="entry name" value="RIPENING-RELATED PROTEIN 2-RELATED"/>
    <property type="match status" value="1"/>
</dbReference>
<dbReference type="Pfam" id="PF24300">
    <property type="entry name" value="KWL1"/>
    <property type="match status" value="1"/>
</dbReference>
<dbReference type="CDD" id="cd22270">
    <property type="entry name" value="DPBB_kiwellin-like"/>
    <property type="match status" value="1"/>
</dbReference>
<organism evidence="6 7">
    <name type="scientific">Dioscorea zingiberensis</name>
    <dbReference type="NCBI Taxonomy" id="325984"/>
    <lineage>
        <taxon>Eukaryota</taxon>
        <taxon>Viridiplantae</taxon>
        <taxon>Streptophyta</taxon>
        <taxon>Embryophyta</taxon>
        <taxon>Tracheophyta</taxon>
        <taxon>Spermatophyta</taxon>
        <taxon>Magnoliopsida</taxon>
        <taxon>Liliopsida</taxon>
        <taxon>Dioscoreales</taxon>
        <taxon>Dioscoreaceae</taxon>
        <taxon>Dioscorea</taxon>
    </lineage>
</organism>
<keyword evidence="7" id="KW-1185">Reference proteome</keyword>
<keyword evidence="3" id="KW-0964">Secreted</keyword>
<reference evidence="6" key="1">
    <citation type="submission" date="2021-03" db="EMBL/GenBank/DDBJ databases">
        <authorList>
            <person name="Li Z."/>
            <person name="Yang C."/>
        </authorList>
    </citation>
    <scope>NUCLEOTIDE SEQUENCE</scope>
    <source>
        <strain evidence="6">Dzin_1.0</strain>
        <tissue evidence="6">Leaf</tissue>
    </source>
</reference>
<dbReference type="GO" id="GO:0005576">
    <property type="term" value="C:extracellular region"/>
    <property type="evidence" value="ECO:0007669"/>
    <property type="project" value="UniProtKB-SubCell"/>
</dbReference>
<sequence length="187" mass="19936">MATYSSQGLLGLVVFTVLLLALNFNLSMQACSPSGFLKGEAGNCNKEFNAECCESGEKYAQFKCSPPVNDKTRATMTINSFAKGGDGGGESSCDGRFHSDKELVVALSSGWFDDGSRCNKNIKINAKGKTVLAKVVDECDSVNGCDEEHDFQPPCPNNIVDASPAVWKALGITGEDVGQFDITWTDA</sequence>
<evidence type="ECO:0000256" key="1">
    <source>
        <dbReference type="ARBA" id="ARBA00004613"/>
    </source>
</evidence>
<dbReference type="OrthoDB" id="406505at2759"/>
<protein>
    <recommendedName>
        <fullName evidence="8">Ripening-related protein 1</fullName>
    </recommendedName>
</protein>
<feature type="chain" id="PRO_5039380759" description="Ripening-related protein 1" evidence="5">
    <location>
        <begin position="22"/>
        <end position="187"/>
    </location>
</feature>
<reference evidence="6" key="2">
    <citation type="journal article" date="2022" name="Hortic Res">
        <title>The genome of Dioscorea zingiberensis sheds light on the biosynthesis, origin and evolution of the medicinally important diosgenin saponins.</title>
        <authorList>
            <person name="Li Y."/>
            <person name="Tan C."/>
            <person name="Li Z."/>
            <person name="Guo J."/>
            <person name="Li S."/>
            <person name="Chen X."/>
            <person name="Wang C."/>
            <person name="Dai X."/>
            <person name="Yang H."/>
            <person name="Song W."/>
            <person name="Hou L."/>
            <person name="Xu J."/>
            <person name="Tong Z."/>
            <person name="Xu A."/>
            <person name="Yuan X."/>
            <person name="Wang W."/>
            <person name="Yang Q."/>
            <person name="Chen L."/>
            <person name="Sun Z."/>
            <person name="Wang K."/>
            <person name="Pan B."/>
            <person name="Chen J."/>
            <person name="Bao Y."/>
            <person name="Liu F."/>
            <person name="Qi X."/>
            <person name="Gang D.R."/>
            <person name="Wen J."/>
            <person name="Li J."/>
        </authorList>
    </citation>
    <scope>NUCLEOTIDE SEQUENCE</scope>
    <source>
        <strain evidence="6">Dzin_1.0</strain>
    </source>
</reference>
<dbReference type="Gene3D" id="2.40.40.10">
    <property type="entry name" value="RlpA-like domain"/>
    <property type="match status" value="1"/>
</dbReference>
<dbReference type="SUPFAM" id="SSF50685">
    <property type="entry name" value="Barwin-like endoglucanases"/>
    <property type="match status" value="1"/>
</dbReference>
<dbReference type="EMBL" id="JAGGNH010000007">
    <property type="protein sequence ID" value="KAJ0967354.1"/>
    <property type="molecule type" value="Genomic_DNA"/>
</dbReference>
<evidence type="ECO:0000313" key="6">
    <source>
        <dbReference type="EMBL" id="KAJ0967354.1"/>
    </source>
</evidence>
<evidence type="ECO:0000256" key="3">
    <source>
        <dbReference type="ARBA" id="ARBA00022525"/>
    </source>
</evidence>
<feature type="signal peptide" evidence="5">
    <location>
        <begin position="1"/>
        <end position="21"/>
    </location>
</feature>
<accession>A0A9D5H8N4</accession>
<comment type="subcellular location">
    <subcellularLocation>
        <location evidence="1">Secreted</location>
    </subcellularLocation>
</comment>
<name>A0A9D5H8N4_9LILI</name>
<evidence type="ECO:0008006" key="8">
    <source>
        <dbReference type="Google" id="ProtNLM"/>
    </source>
</evidence>
<dbReference type="InterPro" id="IPR036908">
    <property type="entry name" value="RlpA-like_sf"/>
</dbReference>
<evidence type="ECO:0000313" key="7">
    <source>
        <dbReference type="Proteomes" id="UP001085076"/>
    </source>
</evidence>
<comment type="similarity">
    <text evidence="2">Belongs to the kiwellin family.</text>
</comment>
<gene>
    <name evidence="6" type="ORF">J5N97_024271</name>
</gene>
<dbReference type="PANTHER" id="PTHR33191:SF58">
    <property type="entry name" value="RIPENING-RELATED PROTEIN 1"/>
    <property type="match status" value="1"/>
</dbReference>
<keyword evidence="4 5" id="KW-0732">Signal</keyword>